<dbReference type="STRING" id="456.Ljor_0045"/>
<evidence type="ECO:0000313" key="2">
    <source>
        <dbReference type="EMBL" id="KTD19248.1"/>
    </source>
</evidence>
<accession>A0A0W0VGI6</accession>
<keyword evidence="3" id="KW-1185">Reference proteome</keyword>
<dbReference type="EMBL" id="LNYJ01000001">
    <property type="protein sequence ID" value="KTD19248.1"/>
    <property type="molecule type" value="Genomic_DNA"/>
</dbReference>
<dbReference type="PATRIC" id="fig|456.5.peg.48"/>
<keyword evidence="1" id="KW-0812">Transmembrane</keyword>
<organism evidence="2 3">
    <name type="scientific">Legionella jordanis</name>
    <dbReference type="NCBI Taxonomy" id="456"/>
    <lineage>
        <taxon>Bacteria</taxon>
        <taxon>Pseudomonadati</taxon>
        <taxon>Pseudomonadota</taxon>
        <taxon>Gammaproteobacteria</taxon>
        <taxon>Legionellales</taxon>
        <taxon>Legionellaceae</taxon>
        <taxon>Legionella</taxon>
    </lineage>
</organism>
<dbReference type="Proteomes" id="UP000055035">
    <property type="component" value="Unassembled WGS sequence"/>
</dbReference>
<keyword evidence="1" id="KW-0472">Membrane</keyword>
<proteinExistence type="predicted"/>
<gene>
    <name evidence="2" type="ORF">Ljor_0045</name>
</gene>
<comment type="caution">
    <text evidence="2">The sequence shown here is derived from an EMBL/GenBank/DDBJ whole genome shotgun (WGS) entry which is preliminary data.</text>
</comment>
<protein>
    <submittedName>
        <fullName evidence="2">Dot/Icm secretion system substrate</fullName>
    </submittedName>
</protein>
<evidence type="ECO:0000256" key="1">
    <source>
        <dbReference type="SAM" id="Phobius"/>
    </source>
</evidence>
<reference evidence="2 3" key="1">
    <citation type="submission" date="2015-11" db="EMBL/GenBank/DDBJ databases">
        <title>Genomic analysis of 38 Legionella species identifies large and diverse effector repertoires.</title>
        <authorList>
            <person name="Burstein D."/>
            <person name="Amaro F."/>
            <person name="Zusman T."/>
            <person name="Lifshitz Z."/>
            <person name="Cohen O."/>
            <person name="Gilbert J.A."/>
            <person name="Pupko T."/>
            <person name="Shuman H.A."/>
            <person name="Segal G."/>
        </authorList>
    </citation>
    <scope>NUCLEOTIDE SEQUENCE [LARGE SCALE GENOMIC DNA]</scope>
    <source>
        <strain evidence="2 3">BL-540</strain>
    </source>
</reference>
<name>A0A0W0VGI6_9GAMM</name>
<dbReference type="AlphaFoldDB" id="A0A0W0VGI6"/>
<keyword evidence="1" id="KW-1133">Transmembrane helix</keyword>
<feature type="transmembrane region" description="Helical" evidence="1">
    <location>
        <begin position="689"/>
        <end position="710"/>
    </location>
</feature>
<sequence length="745" mass="84364">MLHSESAQKLLIRDKMSQAVSVSAVMENCFFNCLALHYLCNSLALPNDLFQEFPRDDATLLKLKQFFQNEEEFHRFFEAYEQFRANNSKQEQKKLPASTKYIFEKTLILGILFRSWVIQKLDNPESCKARFVHNDNLDMDERRLTFLRLVEYCQEEALKDSIAPIRFGLNALMEAQKYLIVASGQIDSPELESSMQNILKATAEQIELLGQFKPSINNQKEALDLAGKAIGFTKKKCAEIIKTIAEVQNKNASEMVLKAAGYLEINLDCQHNLKSFLMSVKEPLNPIYAANQAFFNNLINGGLQDHDPEEYWVKEGYGNYLAYLSKNGVKISYGDVDSVVSQLFSYAVYAYESAEVILKPKSSPELELGLSIRQGHFYIVATEKTQAMLRQYASQKKLYMDQHDEIERWEVLLQETGSRSLTIENKRDLARHHPAFLVLATFSQEELFGLNPIEELVRRLKELQSGFKTSPREERQAVIPSAAIKSANGVSSQTSAKECQATKSPIVREKELAVDERVNQVPVQKTSEPSSSILESSMALVAIPSKTEPLHGPNGTGSSYDETDAESALVAQELSMLNELGIGREEIRFRIAQFVLTPQEEAYLDLLNKFEKKTKVLFEKAKVDPNYTRASEAADNLQLRLMDLFANFLESGKRQFDYSSFQQNSILAIKNSEKIFEQHRESWGLCKQILGNILLALATGGLFYGLALLVNKATKGRYFFFAPETAQKVSEIEVCLSTIEQIKNS</sequence>
<evidence type="ECO:0000313" key="3">
    <source>
        <dbReference type="Proteomes" id="UP000055035"/>
    </source>
</evidence>